<feature type="compositionally biased region" description="Low complexity" evidence="2">
    <location>
        <begin position="130"/>
        <end position="179"/>
    </location>
</feature>
<feature type="compositionally biased region" description="Gly residues" evidence="2">
    <location>
        <begin position="180"/>
        <end position="197"/>
    </location>
</feature>
<dbReference type="GO" id="GO:0006457">
    <property type="term" value="P:protein folding"/>
    <property type="evidence" value="ECO:0007669"/>
    <property type="project" value="TreeGrafter"/>
</dbReference>
<evidence type="ECO:0000256" key="1">
    <source>
        <dbReference type="ARBA" id="ARBA00006817"/>
    </source>
</evidence>
<dbReference type="Proteomes" id="UP000002630">
    <property type="component" value="Linkage Group LG14"/>
</dbReference>
<dbReference type="PANTHER" id="PTHR13009">
    <property type="entry name" value="HEAT SHOCK PROTEIN 90 HSP90 CO-CHAPERONE AHA-1"/>
    <property type="match status" value="1"/>
</dbReference>
<name>D7FQZ8_ECTSI</name>
<dbReference type="OMA" id="NQGNTFE"/>
<keyword evidence="5" id="KW-1185">Reference proteome</keyword>
<proteinExistence type="inferred from homology"/>
<dbReference type="Pfam" id="PF09229">
    <property type="entry name" value="Aha1_N"/>
    <property type="match status" value="1"/>
</dbReference>
<dbReference type="AlphaFoldDB" id="D7FQZ8"/>
<dbReference type="Gene3D" id="1.25.40.10">
    <property type="entry name" value="Tetratricopeptide repeat domain"/>
    <property type="match status" value="1"/>
</dbReference>
<dbReference type="OrthoDB" id="298012at2759"/>
<evidence type="ECO:0000256" key="2">
    <source>
        <dbReference type="SAM" id="MobiDB-lite"/>
    </source>
</evidence>
<dbReference type="GO" id="GO:0001671">
    <property type="term" value="F:ATPase activator activity"/>
    <property type="evidence" value="ECO:0007669"/>
    <property type="project" value="InterPro"/>
</dbReference>
<dbReference type="GO" id="GO:0005829">
    <property type="term" value="C:cytosol"/>
    <property type="evidence" value="ECO:0007669"/>
    <property type="project" value="TreeGrafter"/>
</dbReference>
<dbReference type="InterPro" id="IPR036338">
    <property type="entry name" value="Aha1"/>
</dbReference>
<dbReference type="InterPro" id="IPR011990">
    <property type="entry name" value="TPR-like_helical_dom_sf"/>
</dbReference>
<evidence type="ECO:0000259" key="3">
    <source>
        <dbReference type="SMART" id="SM01000"/>
    </source>
</evidence>
<dbReference type="GO" id="GO:0051087">
    <property type="term" value="F:protein-folding chaperone binding"/>
    <property type="evidence" value="ECO:0007669"/>
    <property type="project" value="InterPro"/>
</dbReference>
<dbReference type="SUPFAM" id="SSF103111">
    <property type="entry name" value="Activator of Hsp90 ATPase, Aha1"/>
    <property type="match status" value="1"/>
</dbReference>
<accession>D7FQZ8</accession>
<dbReference type="InterPro" id="IPR015310">
    <property type="entry name" value="AHSA1-like_N"/>
</dbReference>
<dbReference type="InterPro" id="IPR019734">
    <property type="entry name" value="TPR_rpt"/>
</dbReference>
<gene>
    <name evidence="4" type="ORF">Esi_0021_0140</name>
</gene>
<organism evidence="4 5">
    <name type="scientific">Ectocarpus siliculosus</name>
    <name type="common">Brown alga</name>
    <name type="synonym">Conferva siliculosa</name>
    <dbReference type="NCBI Taxonomy" id="2880"/>
    <lineage>
        <taxon>Eukaryota</taxon>
        <taxon>Sar</taxon>
        <taxon>Stramenopiles</taxon>
        <taxon>Ochrophyta</taxon>
        <taxon>PX clade</taxon>
        <taxon>Phaeophyceae</taxon>
        <taxon>Ectocarpales</taxon>
        <taxon>Ectocarpaceae</taxon>
        <taxon>Ectocarpus</taxon>
    </lineage>
</organism>
<dbReference type="PANTHER" id="PTHR13009:SF22">
    <property type="entry name" value="LD43819P"/>
    <property type="match status" value="1"/>
</dbReference>
<evidence type="ECO:0000313" key="5">
    <source>
        <dbReference type="Proteomes" id="UP000002630"/>
    </source>
</evidence>
<reference evidence="4 5" key="1">
    <citation type="journal article" date="2010" name="Nature">
        <title>The Ectocarpus genome and the independent evolution of multicellularity in brown algae.</title>
        <authorList>
            <person name="Cock J.M."/>
            <person name="Sterck L."/>
            <person name="Rouze P."/>
            <person name="Scornet D."/>
            <person name="Allen A.E."/>
            <person name="Amoutzias G."/>
            <person name="Anthouard V."/>
            <person name="Artiguenave F."/>
            <person name="Aury J.M."/>
            <person name="Badger J.H."/>
            <person name="Beszteri B."/>
            <person name="Billiau K."/>
            <person name="Bonnet E."/>
            <person name="Bothwell J.H."/>
            <person name="Bowler C."/>
            <person name="Boyen C."/>
            <person name="Brownlee C."/>
            <person name="Carrano C.J."/>
            <person name="Charrier B."/>
            <person name="Cho G.Y."/>
            <person name="Coelho S.M."/>
            <person name="Collen J."/>
            <person name="Corre E."/>
            <person name="Da Silva C."/>
            <person name="Delage L."/>
            <person name="Delaroque N."/>
            <person name="Dittami S.M."/>
            <person name="Doulbeau S."/>
            <person name="Elias M."/>
            <person name="Farnham G."/>
            <person name="Gachon C.M."/>
            <person name="Gschloessl B."/>
            <person name="Heesch S."/>
            <person name="Jabbari K."/>
            <person name="Jubin C."/>
            <person name="Kawai H."/>
            <person name="Kimura K."/>
            <person name="Kloareg B."/>
            <person name="Kupper F.C."/>
            <person name="Lang D."/>
            <person name="Le Bail A."/>
            <person name="Leblanc C."/>
            <person name="Lerouge P."/>
            <person name="Lohr M."/>
            <person name="Lopez P.J."/>
            <person name="Martens C."/>
            <person name="Maumus F."/>
            <person name="Michel G."/>
            <person name="Miranda-Saavedra D."/>
            <person name="Morales J."/>
            <person name="Moreau H."/>
            <person name="Motomura T."/>
            <person name="Nagasato C."/>
            <person name="Napoli C.A."/>
            <person name="Nelson D.R."/>
            <person name="Nyvall-Collen P."/>
            <person name="Peters A.F."/>
            <person name="Pommier C."/>
            <person name="Potin P."/>
            <person name="Poulain J."/>
            <person name="Quesneville H."/>
            <person name="Read B."/>
            <person name="Rensing S.A."/>
            <person name="Ritter A."/>
            <person name="Rousvoal S."/>
            <person name="Samanta M."/>
            <person name="Samson G."/>
            <person name="Schroeder D.C."/>
            <person name="Segurens B."/>
            <person name="Strittmatter M."/>
            <person name="Tonon T."/>
            <person name="Tregear J.W."/>
            <person name="Valentin K."/>
            <person name="von Dassow P."/>
            <person name="Yamagishi T."/>
            <person name="Van de Peer Y."/>
            <person name="Wincker P."/>
        </authorList>
    </citation>
    <scope>NUCLEOTIDE SEQUENCE [LARGE SCALE GENOMIC DNA]</scope>
    <source>
        <strain evidence="5">Ec32 / CCAP1310/4</strain>
    </source>
</reference>
<sequence length="399" mass="41502">MGASPSDEAGKTTLCDEIKSRARAEFARKNLPQAEMLYSKAVEIRPEDATLYSNLAAVRLGLNKPGPALENAVEALRLDPAYAKGHYRKGQALMALARPGEAAEAYRAGAALEPESKLWAPLVEKAEKAAASAPASSPTKATPTEASSSSSSGSSGRKSAGSSKSGGTSAASPAASTASSGGGGGGGGGGSSGSGDAGAGMKGYKITADGKKTTYFNNDLTEEAKALIGDIAPKKLEPAAATAQDSTSAGGNEASAWNKAGTWESRDMTSWAKQRLEELLVGVELDASESVVKVVKVDKLEGDAEISFSRGKKRYMFDFRFELKWEAPDLDCGPAKGVLMYPDVGQDCDGVYDVECRVDSSTPTAARGFVDRHVRPEGSGLREAALSRLTAFTTEYYAK</sequence>
<dbReference type="SMART" id="SM01000">
    <property type="entry name" value="Aha1_N"/>
    <property type="match status" value="1"/>
</dbReference>
<dbReference type="EMBL" id="FN648387">
    <property type="protein sequence ID" value="CBJ26152.1"/>
    <property type="molecule type" value="Genomic_DNA"/>
</dbReference>
<feature type="region of interest" description="Disordered" evidence="2">
    <location>
        <begin position="130"/>
        <end position="197"/>
    </location>
</feature>
<comment type="similarity">
    <text evidence="1">Belongs to the AHA1 family.</text>
</comment>
<dbReference type="STRING" id="2880.D7FQZ8"/>
<evidence type="ECO:0000313" key="4">
    <source>
        <dbReference type="EMBL" id="CBJ26152.1"/>
    </source>
</evidence>
<dbReference type="SUPFAM" id="SSF48452">
    <property type="entry name" value="TPR-like"/>
    <property type="match status" value="1"/>
</dbReference>
<dbReference type="eggNOG" id="KOG0548">
    <property type="taxonomic scope" value="Eukaryota"/>
</dbReference>
<dbReference type="SMART" id="SM00028">
    <property type="entry name" value="TPR"/>
    <property type="match status" value="3"/>
</dbReference>
<dbReference type="Gene3D" id="3.15.10.20">
    <property type="entry name" value="Activator of Hsp90 ATPase Aha1, N-terminal domain"/>
    <property type="match status" value="1"/>
</dbReference>
<feature type="domain" description="Activator of Hsp90 ATPase AHSA1-like N-terminal" evidence="3">
    <location>
        <begin position="265"/>
        <end position="399"/>
    </location>
</feature>
<protein>
    <recommendedName>
        <fullName evidence="3">Activator of Hsp90 ATPase AHSA1-like N-terminal domain-containing protein</fullName>
    </recommendedName>
</protein>